<dbReference type="GO" id="GO:0016757">
    <property type="term" value="F:glycosyltransferase activity"/>
    <property type="evidence" value="ECO:0007669"/>
    <property type="project" value="UniProtKB-KW"/>
</dbReference>
<dbReference type="Pfam" id="PF21269">
    <property type="entry name" value="TreT_GT1"/>
    <property type="match status" value="1"/>
</dbReference>
<keyword evidence="10" id="KW-1185">Reference proteome</keyword>
<evidence type="ECO:0000313" key="9">
    <source>
        <dbReference type="EMBL" id="CAG8475456.1"/>
    </source>
</evidence>
<keyword evidence="6" id="KW-0119">Carbohydrate metabolism</keyword>
<proteinExistence type="inferred from homology"/>
<keyword evidence="3" id="KW-0313">Glucose metabolism</keyword>
<comment type="caution">
    <text evidence="9">The sequence shown here is derived from an EMBL/GenBank/DDBJ whole genome shotgun (WGS) entry which is preliminary data.</text>
</comment>
<evidence type="ECO:0000259" key="8">
    <source>
        <dbReference type="Pfam" id="PF21269"/>
    </source>
</evidence>
<dbReference type="InterPro" id="IPR049438">
    <property type="entry name" value="TreT_GT1"/>
</dbReference>
<evidence type="ECO:0000256" key="5">
    <source>
        <dbReference type="ARBA" id="ARBA00022679"/>
    </source>
</evidence>
<evidence type="ECO:0000256" key="1">
    <source>
        <dbReference type="ARBA" id="ARBA00009481"/>
    </source>
</evidence>
<evidence type="ECO:0000256" key="2">
    <source>
        <dbReference type="ARBA" id="ARBA00011738"/>
    </source>
</evidence>
<keyword evidence="4" id="KW-0328">Glycosyltransferase</keyword>
<gene>
    <name evidence="9" type="ORF">FMOSSE_LOCUS2731</name>
</gene>
<evidence type="ECO:0000313" key="10">
    <source>
        <dbReference type="Proteomes" id="UP000789375"/>
    </source>
</evidence>
<dbReference type="EMBL" id="CAJVPP010000370">
    <property type="protein sequence ID" value="CAG8475456.1"/>
    <property type="molecule type" value="Genomic_DNA"/>
</dbReference>
<sequence>MTLNTPLSSTRDRLPLKSHRRTSIAAVPQAVYLGLELDYKFCNGERANYAICTHDGSYAIDYELSSVDVSDHFDPDKPMDRKRVAKVIQIILDNITLYATSQNYKIQAIGLGAHLENGEDLRKLLFSSPSLASRIWLEFDALPFIIKTKGKTVDERASSAVRKAVVWMSPQAPGSIPRISVGFRHEVEVDLNGMIKLVDLVHYEKTVHPATWKVLLSIAEEIKGRKIKASFFNATPQGGGVALMRHALIRLCNLLGLDIHWFVTKPKPDIFDITKRKFHNVLQGVAAPDVRLTEQDKEMFISWSNDNAERFWDDDEGPIKTSDVIIIDDPQVCGIIPYIKKLNPTCKIIYRSHIEICADLIRQDPTGPQADTWNFLWEFISHADLFVSHPMPNFVPDNVPNEKVVLLPACTDPLDGLNKDLRHVDLSYYKLVYNRLSLDQCGVKIDFQRPYIVQVARFDPSKGIPLLIHSFKIFRDKLKEAGWTPERMPSLVICGAGSIDDPDGTPIYEQTHTLLLQPEYEDIESDVSVVRLPPCDQIFNAILRCAHVALQLSTREGFEVKVTEALAKGVPVVAFKAGGIPLQIRHGETGFLADIGNTEQVADYLFTLFDDQELYQRMSRRAKETLNEQYFTVFQTLNWLYLINRFAKERRREKGEDVEIDESVPCGGSKWVKDIWAEEYNYKETMRQFGASEIDGMSLDEMVSHPIDSISNRA</sequence>
<dbReference type="Proteomes" id="UP000789375">
    <property type="component" value="Unassembled WGS sequence"/>
</dbReference>
<comment type="subunit">
    <text evidence="2">Homodimer.</text>
</comment>
<evidence type="ECO:0000259" key="7">
    <source>
        <dbReference type="Pfam" id="PF00534"/>
    </source>
</evidence>
<feature type="domain" description="Trehalose synthase N-terminal" evidence="8">
    <location>
        <begin position="232"/>
        <end position="395"/>
    </location>
</feature>
<feature type="domain" description="Glycosyl transferase family 1" evidence="7">
    <location>
        <begin position="448"/>
        <end position="624"/>
    </location>
</feature>
<name>A0A9N8W362_FUNMO</name>
<evidence type="ECO:0000256" key="6">
    <source>
        <dbReference type="ARBA" id="ARBA00023277"/>
    </source>
</evidence>
<accession>A0A9N8W362</accession>
<dbReference type="Gene3D" id="3.40.50.2000">
    <property type="entry name" value="Glycogen Phosphorylase B"/>
    <property type="match status" value="2"/>
</dbReference>
<organism evidence="9 10">
    <name type="scientific">Funneliformis mosseae</name>
    <name type="common">Endomycorrhizal fungus</name>
    <name type="synonym">Glomus mosseae</name>
    <dbReference type="NCBI Taxonomy" id="27381"/>
    <lineage>
        <taxon>Eukaryota</taxon>
        <taxon>Fungi</taxon>
        <taxon>Fungi incertae sedis</taxon>
        <taxon>Mucoromycota</taxon>
        <taxon>Glomeromycotina</taxon>
        <taxon>Glomeromycetes</taxon>
        <taxon>Glomerales</taxon>
        <taxon>Glomeraceae</taxon>
        <taxon>Funneliformis</taxon>
    </lineage>
</organism>
<dbReference type="PANTHER" id="PTHR47779">
    <property type="entry name" value="SYNTHASE (CCG-9), PUTATIVE (AFU_ORTHOLOGUE AFUA_3G12100)-RELATED"/>
    <property type="match status" value="1"/>
</dbReference>
<dbReference type="GO" id="GO:0006006">
    <property type="term" value="P:glucose metabolic process"/>
    <property type="evidence" value="ECO:0007669"/>
    <property type="project" value="UniProtKB-KW"/>
</dbReference>
<dbReference type="SUPFAM" id="SSF53756">
    <property type="entry name" value="UDP-Glycosyltransferase/glycogen phosphorylase"/>
    <property type="match status" value="1"/>
</dbReference>
<dbReference type="PANTHER" id="PTHR47779:SF1">
    <property type="entry name" value="SYNTHASE (CCG-9), PUTATIVE (AFU_ORTHOLOGUE AFUA_3G12100)-RELATED"/>
    <property type="match status" value="1"/>
</dbReference>
<dbReference type="InterPro" id="IPR052078">
    <property type="entry name" value="Trehalose_Metab_GTase"/>
</dbReference>
<evidence type="ECO:0000256" key="4">
    <source>
        <dbReference type="ARBA" id="ARBA00022676"/>
    </source>
</evidence>
<comment type="similarity">
    <text evidence="1">Belongs to the glycosyltransferase group 1 family. Glycosyltransferase 4 subfamily.</text>
</comment>
<evidence type="ECO:0000256" key="3">
    <source>
        <dbReference type="ARBA" id="ARBA00022526"/>
    </source>
</evidence>
<dbReference type="AlphaFoldDB" id="A0A9N8W362"/>
<dbReference type="Pfam" id="PF00534">
    <property type="entry name" value="Glycos_transf_1"/>
    <property type="match status" value="1"/>
</dbReference>
<reference evidence="9" key="1">
    <citation type="submission" date="2021-06" db="EMBL/GenBank/DDBJ databases">
        <authorList>
            <person name="Kallberg Y."/>
            <person name="Tangrot J."/>
            <person name="Rosling A."/>
        </authorList>
    </citation>
    <scope>NUCLEOTIDE SEQUENCE</scope>
    <source>
        <strain evidence="9">87-6 pot B 2015</strain>
    </source>
</reference>
<keyword evidence="5" id="KW-0808">Transferase</keyword>
<protein>
    <submittedName>
        <fullName evidence="9">6495_t:CDS:1</fullName>
    </submittedName>
</protein>
<dbReference type="InterPro" id="IPR001296">
    <property type="entry name" value="Glyco_trans_1"/>
</dbReference>